<feature type="domain" description="Alanine racemase C-terminal" evidence="7">
    <location>
        <begin position="241"/>
        <end position="365"/>
    </location>
</feature>
<dbReference type="PANTHER" id="PTHR30511:SF0">
    <property type="entry name" value="ALANINE RACEMASE, CATABOLIC-RELATED"/>
    <property type="match status" value="1"/>
</dbReference>
<accession>A0A974XFL6</accession>
<dbReference type="GO" id="GO:0008784">
    <property type="term" value="F:alanine racemase activity"/>
    <property type="evidence" value="ECO:0007669"/>
    <property type="project" value="UniProtKB-UniRule"/>
</dbReference>
<dbReference type="EMBL" id="CP071444">
    <property type="protein sequence ID" value="QSX07730.1"/>
    <property type="molecule type" value="Genomic_DNA"/>
</dbReference>
<dbReference type="CDD" id="cd00430">
    <property type="entry name" value="PLPDE_III_AR"/>
    <property type="match status" value="1"/>
</dbReference>
<feature type="active site" description="Proton acceptor; specific for D-alanine" evidence="4">
    <location>
        <position position="37"/>
    </location>
</feature>
<proteinExistence type="inferred from homology"/>
<dbReference type="RefSeq" id="WP_207299072.1">
    <property type="nucleotide sequence ID" value="NZ_CP071444.1"/>
</dbReference>
<dbReference type="Pfam" id="PF01168">
    <property type="entry name" value="Ala_racemase_N"/>
    <property type="match status" value="1"/>
</dbReference>
<dbReference type="SUPFAM" id="SSF51419">
    <property type="entry name" value="PLP-binding barrel"/>
    <property type="match status" value="1"/>
</dbReference>
<dbReference type="Proteomes" id="UP000663499">
    <property type="component" value="Chromosome"/>
</dbReference>
<dbReference type="Gene3D" id="2.40.37.10">
    <property type="entry name" value="Lyase, Ornithine Decarboxylase, Chain A, domain 1"/>
    <property type="match status" value="1"/>
</dbReference>
<dbReference type="GO" id="GO:0030632">
    <property type="term" value="P:D-alanine biosynthetic process"/>
    <property type="evidence" value="ECO:0007669"/>
    <property type="project" value="UniProtKB-UniRule"/>
</dbReference>
<dbReference type="Gene3D" id="3.20.20.10">
    <property type="entry name" value="Alanine racemase"/>
    <property type="match status" value="1"/>
</dbReference>
<protein>
    <recommendedName>
        <fullName evidence="4">Alanine racemase</fullName>
        <ecNumber evidence="4">5.1.1.1</ecNumber>
    </recommendedName>
</protein>
<feature type="modified residue" description="N6-(pyridoxal phosphate)lysine" evidence="4 5">
    <location>
        <position position="37"/>
    </location>
</feature>
<comment type="pathway">
    <text evidence="4">Amino-acid biosynthesis; D-alanine biosynthesis; D-alanine from L-alanine: step 1/1.</text>
</comment>
<dbReference type="GO" id="GO:0030170">
    <property type="term" value="F:pyridoxal phosphate binding"/>
    <property type="evidence" value="ECO:0007669"/>
    <property type="project" value="UniProtKB-UniRule"/>
</dbReference>
<dbReference type="Pfam" id="PF00842">
    <property type="entry name" value="Ala_racemase_C"/>
    <property type="match status" value="1"/>
</dbReference>
<dbReference type="FunFam" id="3.20.20.10:FF:000002">
    <property type="entry name" value="Alanine racemase"/>
    <property type="match status" value="1"/>
</dbReference>
<sequence>MDCRPTYHEIDLDRLVENFHRIKDHVGEGVLVMPTVKADAYGHGAIPCARALVEAGAIRLAVAMVDEAVALRQAGIQVPILVLGSTADHEIPKLLEYGITPTVYQTSFAQKLQEAARESVAVHVKVDTGMNRIGFGYREEADRILEVTAMEKIQVEGVFSHFATSDEEDKTFARLQLERFQNLLKVLEEGGLKNVIRHMANSGAILDLPESHMDLVRPGILLYGMYPSEQVDRSRVKVRPVKRFVTHISHIKTVEAGESVSYGRTFTATAPTKVATLPVGYADGYSRLLSNKAQVMIRGQRHPVIGTICMDQAMVDVTGADQVEVGSEVTLYGDDPSMEEVARIMGTISYEVTCMNAKRVPKVYLQDGIPTCLVEDLLGPDGNTLAKE</sequence>
<comment type="catalytic activity">
    <reaction evidence="4">
        <text>L-alanine = D-alanine</text>
        <dbReference type="Rhea" id="RHEA:20249"/>
        <dbReference type="ChEBI" id="CHEBI:57416"/>
        <dbReference type="ChEBI" id="CHEBI:57972"/>
        <dbReference type="EC" id="5.1.1.1"/>
    </reaction>
</comment>
<dbReference type="HAMAP" id="MF_01201">
    <property type="entry name" value="Ala_racemase"/>
    <property type="match status" value="1"/>
</dbReference>
<feature type="binding site" evidence="4 6">
    <location>
        <position position="310"/>
    </location>
    <ligand>
        <name>substrate</name>
    </ligand>
</feature>
<feature type="binding site" evidence="4 6">
    <location>
        <position position="132"/>
    </location>
    <ligand>
        <name>substrate</name>
    </ligand>
</feature>
<dbReference type="InterPro" id="IPR011079">
    <property type="entry name" value="Ala_racemase_C"/>
</dbReference>
<dbReference type="NCBIfam" id="TIGR00492">
    <property type="entry name" value="alr"/>
    <property type="match status" value="1"/>
</dbReference>
<evidence type="ECO:0000256" key="5">
    <source>
        <dbReference type="PIRSR" id="PIRSR600821-50"/>
    </source>
</evidence>
<feature type="active site" description="Proton acceptor; specific for L-alanine" evidence="4">
    <location>
        <position position="262"/>
    </location>
</feature>
<comment type="cofactor">
    <cofactor evidence="1 4 5">
        <name>pyridoxal 5'-phosphate</name>
        <dbReference type="ChEBI" id="CHEBI:597326"/>
    </cofactor>
</comment>
<evidence type="ECO:0000313" key="9">
    <source>
        <dbReference type="Proteomes" id="UP000663499"/>
    </source>
</evidence>
<keyword evidence="3 4" id="KW-0413">Isomerase</keyword>
<evidence type="ECO:0000313" key="8">
    <source>
        <dbReference type="EMBL" id="QSX07730.1"/>
    </source>
</evidence>
<dbReference type="SMART" id="SM01005">
    <property type="entry name" value="Ala_racemase_C"/>
    <property type="match status" value="1"/>
</dbReference>
<keyword evidence="9" id="KW-1185">Reference proteome</keyword>
<dbReference type="EC" id="5.1.1.1" evidence="4"/>
<dbReference type="PANTHER" id="PTHR30511">
    <property type="entry name" value="ALANINE RACEMASE"/>
    <property type="match status" value="1"/>
</dbReference>
<evidence type="ECO:0000256" key="4">
    <source>
        <dbReference type="HAMAP-Rule" id="MF_01201"/>
    </source>
</evidence>
<gene>
    <name evidence="8" type="primary">alr</name>
    <name evidence="8" type="ORF">J0B03_07805</name>
</gene>
<dbReference type="GO" id="GO:0005829">
    <property type="term" value="C:cytosol"/>
    <property type="evidence" value="ECO:0007669"/>
    <property type="project" value="TreeGrafter"/>
</dbReference>
<dbReference type="SUPFAM" id="SSF50621">
    <property type="entry name" value="Alanine racemase C-terminal domain-like"/>
    <property type="match status" value="1"/>
</dbReference>
<name>A0A974XFL6_9FIRM</name>
<dbReference type="GO" id="GO:0009252">
    <property type="term" value="P:peptidoglycan biosynthetic process"/>
    <property type="evidence" value="ECO:0007669"/>
    <property type="project" value="TreeGrafter"/>
</dbReference>
<dbReference type="InterPro" id="IPR000821">
    <property type="entry name" value="Ala_racemase"/>
</dbReference>
<dbReference type="InterPro" id="IPR009006">
    <property type="entry name" value="Ala_racemase/Decarboxylase_C"/>
</dbReference>
<evidence type="ECO:0000259" key="7">
    <source>
        <dbReference type="SMART" id="SM01005"/>
    </source>
</evidence>
<keyword evidence="2 4" id="KW-0663">Pyridoxal phosphate</keyword>
<evidence type="ECO:0000256" key="1">
    <source>
        <dbReference type="ARBA" id="ARBA00001933"/>
    </source>
</evidence>
<dbReference type="InterPro" id="IPR029066">
    <property type="entry name" value="PLP-binding_barrel"/>
</dbReference>
<dbReference type="AlphaFoldDB" id="A0A974XFL6"/>
<reference evidence="8" key="1">
    <citation type="submission" date="2021-03" db="EMBL/GenBank/DDBJ databases">
        <title>Alkalibacter marinus sp. nov., isolated from tidal flat sediment.</title>
        <authorList>
            <person name="Namirimu T."/>
            <person name="Yang J.-A."/>
            <person name="Yang S.-H."/>
            <person name="Kim Y.-J."/>
            <person name="Kwon K.K."/>
        </authorList>
    </citation>
    <scope>NUCLEOTIDE SEQUENCE</scope>
    <source>
        <strain evidence="8">ES005</strain>
    </source>
</reference>
<dbReference type="InterPro" id="IPR001608">
    <property type="entry name" value="Ala_racemase_N"/>
</dbReference>
<dbReference type="PRINTS" id="PR00992">
    <property type="entry name" value="ALARACEMASE"/>
</dbReference>
<organism evidence="8 9">
    <name type="scientific">Alkalibacter rhizosphaerae</name>
    <dbReference type="NCBI Taxonomy" id="2815577"/>
    <lineage>
        <taxon>Bacteria</taxon>
        <taxon>Bacillati</taxon>
        <taxon>Bacillota</taxon>
        <taxon>Clostridia</taxon>
        <taxon>Eubacteriales</taxon>
        <taxon>Eubacteriaceae</taxon>
        <taxon>Alkalibacter</taxon>
    </lineage>
</organism>
<comment type="similarity">
    <text evidence="4">Belongs to the alanine racemase family.</text>
</comment>
<evidence type="ECO:0000256" key="6">
    <source>
        <dbReference type="PIRSR" id="PIRSR600821-52"/>
    </source>
</evidence>
<dbReference type="KEGG" id="alka:J0B03_07805"/>
<comment type="function">
    <text evidence="4">Catalyzes the interconversion of L-alanine and D-alanine. May also act on other amino acids.</text>
</comment>
<evidence type="ECO:0000256" key="3">
    <source>
        <dbReference type="ARBA" id="ARBA00023235"/>
    </source>
</evidence>
<evidence type="ECO:0000256" key="2">
    <source>
        <dbReference type="ARBA" id="ARBA00022898"/>
    </source>
</evidence>